<evidence type="ECO:0000313" key="3">
    <source>
        <dbReference type="Proteomes" id="UP000554235"/>
    </source>
</evidence>
<dbReference type="GO" id="GO:0032259">
    <property type="term" value="P:methylation"/>
    <property type="evidence" value="ECO:0007669"/>
    <property type="project" value="UniProtKB-KW"/>
</dbReference>
<keyword evidence="2" id="KW-0489">Methyltransferase</keyword>
<evidence type="ECO:0000313" key="2">
    <source>
        <dbReference type="EMBL" id="KAF4467055.1"/>
    </source>
</evidence>
<dbReference type="SUPFAM" id="SSF53335">
    <property type="entry name" value="S-adenosyl-L-methionine-dependent methyltransferases"/>
    <property type="match status" value="1"/>
</dbReference>
<dbReference type="Pfam" id="PF08241">
    <property type="entry name" value="Methyltransf_11"/>
    <property type="match status" value="1"/>
</dbReference>
<reference evidence="2 3" key="1">
    <citation type="submission" date="2020-01" db="EMBL/GenBank/DDBJ databases">
        <title>Identification and distribution of gene clusters putatively required for synthesis of sphingolipid metabolism inhibitors in phylogenetically diverse species of the filamentous fungus Fusarium.</title>
        <authorList>
            <person name="Kim H.-S."/>
            <person name="Busman M."/>
            <person name="Brown D.W."/>
            <person name="Divon H."/>
            <person name="Uhlig S."/>
            <person name="Proctor R.H."/>
        </authorList>
    </citation>
    <scope>NUCLEOTIDE SEQUENCE [LARGE SCALE GENOMIC DNA]</scope>
    <source>
        <strain evidence="2 3">NRRL 20459</strain>
    </source>
</reference>
<sequence>MSDSVSDNPLTHSDVCTPSYFSSLSSKYALSTGNSTTALFKSILPHIQSLHPITAASIVHDNAAGPGSALAAILGFLPKEDWPRETLITDINEDMINNAKSIFKDVDGVDFQVLDSQHLPGLQEGHFTHSIMNISLFILSDPVEAISRVRTTLAPSGIAVFTNWFRFGASHVMHAAQRAIRPDLPLIPVPSPESSDLEYLAGCAEKAGFAKGQIETFNKDVVVEEGKWLDGLRGLFGHSPLVAQAQTQWSDEEKSRWMGEIEKAIQQEIQDHGGVYFEGAVLIVRK</sequence>
<dbReference type="AlphaFoldDB" id="A0A8H4PC37"/>
<gene>
    <name evidence="2" type="ORF">FALBO_6069</name>
</gene>
<dbReference type="Gene3D" id="3.40.50.150">
    <property type="entry name" value="Vaccinia Virus protein VP39"/>
    <property type="match status" value="1"/>
</dbReference>
<proteinExistence type="predicted"/>
<keyword evidence="2" id="KW-0808">Transferase</keyword>
<dbReference type="InterPro" id="IPR029063">
    <property type="entry name" value="SAM-dependent_MTases_sf"/>
</dbReference>
<keyword evidence="3" id="KW-1185">Reference proteome</keyword>
<dbReference type="EMBL" id="JAADYS010000795">
    <property type="protein sequence ID" value="KAF4467055.1"/>
    <property type="molecule type" value="Genomic_DNA"/>
</dbReference>
<dbReference type="GO" id="GO:0008757">
    <property type="term" value="F:S-adenosylmethionine-dependent methyltransferase activity"/>
    <property type="evidence" value="ECO:0007669"/>
    <property type="project" value="InterPro"/>
</dbReference>
<dbReference type="Proteomes" id="UP000554235">
    <property type="component" value="Unassembled WGS sequence"/>
</dbReference>
<accession>A0A8H4PC37</accession>
<comment type="caution">
    <text evidence="2">The sequence shown here is derived from an EMBL/GenBank/DDBJ whole genome shotgun (WGS) entry which is preliminary data.</text>
</comment>
<dbReference type="InterPro" id="IPR013216">
    <property type="entry name" value="Methyltransf_11"/>
</dbReference>
<protein>
    <submittedName>
        <fullName evidence="2">Methyltransferase type 11</fullName>
    </submittedName>
</protein>
<organism evidence="2 3">
    <name type="scientific">Fusarium albosuccineum</name>
    <dbReference type="NCBI Taxonomy" id="1237068"/>
    <lineage>
        <taxon>Eukaryota</taxon>
        <taxon>Fungi</taxon>
        <taxon>Dikarya</taxon>
        <taxon>Ascomycota</taxon>
        <taxon>Pezizomycotina</taxon>
        <taxon>Sordariomycetes</taxon>
        <taxon>Hypocreomycetidae</taxon>
        <taxon>Hypocreales</taxon>
        <taxon>Nectriaceae</taxon>
        <taxon>Fusarium</taxon>
        <taxon>Fusarium decemcellulare species complex</taxon>
    </lineage>
</organism>
<evidence type="ECO:0000259" key="1">
    <source>
        <dbReference type="Pfam" id="PF08241"/>
    </source>
</evidence>
<dbReference type="OrthoDB" id="2013972at2759"/>
<feature type="domain" description="Methyltransferase type 11" evidence="1">
    <location>
        <begin position="84"/>
        <end position="161"/>
    </location>
</feature>
<name>A0A8H4PC37_9HYPO</name>